<name>A0A371YUQ0_9GAMM</name>
<organism evidence="3 4">
    <name type="scientific">Acinetobacter sichuanensis</name>
    <dbReference type="NCBI Taxonomy" id="2136183"/>
    <lineage>
        <taxon>Bacteria</taxon>
        <taxon>Pseudomonadati</taxon>
        <taxon>Pseudomonadota</taxon>
        <taxon>Gammaproteobacteria</taxon>
        <taxon>Moraxellales</taxon>
        <taxon>Moraxellaceae</taxon>
        <taxon>Acinetobacter</taxon>
    </lineage>
</organism>
<evidence type="ECO:0000313" key="2">
    <source>
        <dbReference type="EMBL" id="MFC2994086.1"/>
    </source>
</evidence>
<dbReference type="EMBL" id="PYIX02000002">
    <property type="protein sequence ID" value="RFC85200.1"/>
    <property type="molecule type" value="Genomic_DNA"/>
</dbReference>
<evidence type="ECO:0000256" key="1">
    <source>
        <dbReference type="SAM" id="Phobius"/>
    </source>
</evidence>
<keyword evidence="1" id="KW-0812">Transmembrane</keyword>
<dbReference type="AlphaFoldDB" id="A0A371YUQ0"/>
<reference evidence="3 4" key="2">
    <citation type="submission" date="2018-08" db="EMBL/GenBank/DDBJ databases">
        <title>The draft genome of Acinetobacter sichuanensis strain WCHAc060041.</title>
        <authorList>
            <person name="Qin J."/>
            <person name="Feng Y."/>
            <person name="Zong Z."/>
        </authorList>
    </citation>
    <scope>NUCLEOTIDE SEQUENCE [LARGE SCALE GENOMIC DNA]</scope>
    <source>
        <strain evidence="3 4">WCHAc060041</strain>
    </source>
</reference>
<gene>
    <name evidence="2" type="ORF">ACFODO_02135</name>
    <name evidence="3" type="ORF">C9E89_002120</name>
</gene>
<dbReference type="EMBL" id="JBHRSF010000005">
    <property type="protein sequence ID" value="MFC2994086.1"/>
    <property type="molecule type" value="Genomic_DNA"/>
</dbReference>
<reference evidence="2" key="4">
    <citation type="submission" date="2024-09" db="EMBL/GenBank/DDBJ databases">
        <authorList>
            <person name="Sun Q."/>
            <person name="Mori K."/>
        </authorList>
    </citation>
    <scope>NUCLEOTIDE SEQUENCE</scope>
    <source>
        <strain evidence="2">KCTC 62575</strain>
    </source>
</reference>
<keyword evidence="5" id="KW-1185">Reference proteome</keyword>
<accession>A0A371YUQ0</accession>
<dbReference type="Proteomes" id="UP001595455">
    <property type="component" value="Unassembled WGS sequence"/>
</dbReference>
<proteinExistence type="predicted"/>
<evidence type="ECO:0000313" key="5">
    <source>
        <dbReference type="Proteomes" id="UP001595455"/>
    </source>
</evidence>
<evidence type="ECO:0000313" key="3">
    <source>
        <dbReference type="EMBL" id="RFC85200.1"/>
    </source>
</evidence>
<dbReference type="RefSeq" id="WP_107006796.1">
    <property type="nucleotide sequence ID" value="NZ_JBHRSF010000005.1"/>
</dbReference>
<comment type="caution">
    <text evidence="3">The sequence shown here is derived from an EMBL/GenBank/DDBJ whole genome shotgun (WGS) entry which is preliminary data.</text>
</comment>
<evidence type="ECO:0000313" key="4">
    <source>
        <dbReference type="Proteomes" id="UP000240957"/>
    </source>
</evidence>
<sequence length="222" mass="23884">MKHQAGVTLISLLIGLVIAMLCMIAVLTTYRTVAKTGAESRVAASHDTQLQMGLTNAQMLLQSASFGLEGNTHFNANATIRVQSDGRTQSIKAIVWRYQDDNEVVCQGLADLEHPNHKQRQFALLKGTTDGSHCDTTQNLSNLTWTVQSSLANLQDYSLDQSNPAQITWLQSSAPCTPYGSGKIDESTAHAVITLSAKTSTQHSANLSPVNVAVCLLNISTS</sequence>
<keyword evidence="1" id="KW-1133">Transmembrane helix</keyword>
<keyword evidence="1" id="KW-0472">Membrane</keyword>
<dbReference type="OrthoDB" id="6692539at2"/>
<feature type="transmembrane region" description="Helical" evidence="1">
    <location>
        <begin position="6"/>
        <end position="27"/>
    </location>
</feature>
<reference evidence="2" key="1">
    <citation type="journal article" date="2014" name="Int. J. Syst. Evol. Microbiol.">
        <title>Complete genome of a new Firmicutes species belonging to the dominant human colonic microbiota ('Ruminococcus bicirculans') reveals two chromosomes and a selective capacity to utilize plant glucans.</title>
        <authorList>
            <consortium name="NISC Comparative Sequencing Program"/>
            <person name="Wegmann U."/>
            <person name="Louis P."/>
            <person name="Goesmann A."/>
            <person name="Henrissat B."/>
            <person name="Duncan S.H."/>
            <person name="Flint H.J."/>
        </authorList>
    </citation>
    <scope>NUCLEOTIDE SEQUENCE</scope>
    <source>
        <strain evidence="2">KCTC 62575</strain>
    </source>
</reference>
<reference evidence="5" key="3">
    <citation type="journal article" date="2019" name="Int. J. Syst. Evol. Microbiol.">
        <title>The Global Catalogue of Microorganisms (GCM) 10K type strain sequencing project: providing services to taxonomists for standard genome sequencing and annotation.</title>
        <authorList>
            <consortium name="The Broad Institute Genomics Platform"/>
            <consortium name="The Broad Institute Genome Sequencing Center for Infectious Disease"/>
            <person name="Wu L."/>
            <person name="Ma J."/>
        </authorList>
    </citation>
    <scope>NUCLEOTIDE SEQUENCE [LARGE SCALE GENOMIC DNA]</scope>
    <source>
        <strain evidence="5">KCTC 62575</strain>
    </source>
</reference>
<protein>
    <submittedName>
        <fullName evidence="2">PilW family protein</fullName>
    </submittedName>
</protein>
<dbReference type="Proteomes" id="UP000240957">
    <property type="component" value="Unassembled WGS sequence"/>
</dbReference>